<organism evidence="5 6">
    <name type="scientific">Citrobacter gillenii</name>
    <dbReference type="NCBI Taxonomy" id="67828"/>
    <lineage>
        <taxon>Bacteria</taxon>
        <taxon>Pseudomonadati</taxon>
        <taxon>Pseudomonadota</taxon>
        <taxon>Gammaproteobacteria</taxon>
        <taxon>Enterobacterales</taxon>
        <taxon>Enterobacteriaceae</taxon>
        <taxon>Citrobacter</taxon>
        <taxon>Citrobacter freundii complex</taxon>
    </lineage>
</organism>
<accession>A0ABD6M0G4</accession>
<dbReference type="GO" id="GO:0003677">
    <property type="term" value="F:DNA binding"/>
    <property type="evidence" value="ECO:0007669"/>
    <property type="project" value="UniProtKB-KW"/>
</dbReference>
<dbReference type="InterPro" id="IPR036388">
    <property type="entry name" value="WH-like_DNA-bd_sf"/>
</dbReference>
<keyword evidence="1" id="KW-0805">Transcription regulation</keyword>
<dbReference type="AlphaFoldDB" id="A0ABD6M0G4"/>
<dbReference type="InterPro" id="IPR000792">
    <property type="entry name" value="Tscrpt_reg_LuxR_C"/>
</dbReference>
<dbReference type="PROSITE" id="PS50043">
    <property type="entry name" value="HTH_LUXR_2"/>
    <property type="match status" value="1"/>
</dbReference>
<proteinExistence type="predicted"/>
<comment type="caution">
    <text evidence="5">The sequence shown here is derived from an EMBL/GenBank/DDBJ whole genome shotgun (WGS) entry which is preliminary data.</text>
</comment>
<dbReference type="PROSITE" id="PS00622">
    <property type="entry name" value="HTH_LUXR_1"/>
    <property type="match status" value="1"/>
</dbReference>
<dbReference type="PRINTS" id="PR00038">
    <property type="entry name" value="HTHLUXR"/>
</dbReference>
<feature type="domain" description="HTH luxR-type" evidence="4">
    <location>
        <begin position="123"/>
        <end position="188"/>
    </location>
</feature>
<evidence type="ECO:0000313" key="6">
    <source>
        <dbReference type="Proteomes" id="UP000729009"/>
    </source>
</evidence>
<evidence type="ECO:0000256" key="3">
    <source>
        <dbReference type="ARBA" id="ARBA00023163"/>
    </source>
</evidence>
<reference evidence="5 6" key="1">
    <citation type="submission" date="2019-05" db="EMBL/GenBank/DDBJ databases">
        <title>Draft genomes of bacterial isolates retrieved from different Forrest soils.</title>
        <authorList>
            <person name="Soares-Castro P."/>
            <person name="Santos P.M."/>
        </authorList>
    </citation>
    <scope>NUCLEOTIDE SEQUENCE [LARGE SCALE GENOMIC DNA]</scope>
    <source>
        <strain evidence="5 6">UMG736</strain>
    </source>
</reference>
<evidence type="ECO:0000313" key="5">
    <source>
        <dbReference type="EMBL" id="NTZ49740.1"/>
    </source>
</evidence>
<dbReference type="SUPFAM" id="SSF46894">
    <property type="entry name" value="C-terminal effector domain of the bipartite response regulators"/>
    <property type="match status" value="1"/>
</dbReference>
<dbReference type="InterPro" id="IPR016032">
    <property type="entry name" value="Sig_transdc_resp-reg_C-effctor"/>
</dbReference>
<evidence type="ECO:0000256" key="1">
    <source>
        <dbReference type="ARBA" id="ARBA00023015"/>
    </source>
</evidence>
<protein>
    <submittedName>
        <fullName evidence="5">LuxR family transcriptional regulator</fullName>
    </submittedName>
</protein>
<sequence>MLMCGTDNFVGSGMFAYLTSKHIPIKTFPFEDMLQQSSLCQHQTMVFNIINNEQPCSAIVQFLNKNRFKFYNNVIVIVADSLVAKLCVELLYVEKTIVLTEKSSLRDFGQLATLAAGKWNPRLYRSQKRLTEREQQILNLLVSGYTAREISELVSLNYKTIQAHKMRVVTKLGLANTSDLNKLIIRFTHSLSFLP</sequence>
<evidence type="ECO:0000259" key="4">
    <source>
        <dbReference type="PROSITE" id="PS50043"/>
    </source>
</evidence>
<dbReference type="PANTHER" id="PTHR44688">
    <property type="entry name" value="DNA-BINDING TRANSCRIPTIONAL ACTIVATOR DEVR_DOSR"/>
    <property type="match status" value="1"/>
</dbReference>
<keyword evidence="3" id="KW-0804">Transcription</keyword>
<dbReference type="Proteomes" id="UP000729009">
    <property type="component" value="Unassembled WGS sequence"/>
</dbReference>
<dbReference type="Pfam" id="PF00196">
    <property type="entry name" value="GerE"/>
    <property type="match status" value="1"/>
</dbReference>
<dbReference type="SMART" id="SM00421">
    <property type="entry name" value="HTH_LUXR"/>
    <property type="match status" value="1"/>
</dbReference>
<keyword evidence="6" id="KW-1185">Reference proteome</keyword>
<dbReference type="PANTHER" id="PTHR44688:SF16">
    <property type="entry name" value="DNA-BINDING TRANSCRIPTIONAL ACTIVATOR DEVR_DOSR"/>
    <property type="match status" value="1"/>
</dbReference>
<gene>
    <name evidence="5" type="ORF">FCH32_05395</name>
</gene>
<dbReference type="Gene3D" id="1.10.10.10">
    <property type="entry name" value="Winged helix-like DNA-binding domain superfamily/Winged helix DNA-binding domain"/>
    <property type="match status" value="1"/>
</dbReference>
<evidence type="ECO:0000256" key="2">
    <source>
        <dbReference type="ARBA" id="ARBA00023125"/>
    </source>
</evidence>
<keyword evidence="2" id="KW-0238">DNA-binding</keyword>
<dbReference type="CDD" id="cd06170">
    <property type="entry name" value="LuxR_C_like"/>
    <property type="match status" value="1"/>
</dbReference>
<name>A0ABD6M0G4_9ENTR</name>
<dbReference type="EMBL" id="SUQN01000002">
    <property type="protein sequence ID" value="NTZ49740.1"/>
    <property type="molecule type" value="Genomic_DNA"/>
</dbReference>